<dbReference type="RefSeq" id="WP_123521811.1">
    <property type="nucleotide sequence ID" value="NZ_JBHLWF010000005.1"/>
</dbReference>
<dbReference type="Proteomes" id="UP000294599">
    <property type="component" value="Unassembled WGS sequence"/>
</dbReference>
<evidence type="ECO:0000313" key="3">
    <source>
        <dbReference type="Proteomes" id="UP000294599"/>
    </source>
</evidence>
<proteinExistence type="predicted"/>
<dbReference type="OrthoDB" id="7063662at2"/>
<evidence type="ECO:0008006" key="4">
    <source>
        <dbReference type="Google" id="ProtNLM"/>
    </source>
</evidence>
<keyword evidence="3" id="KW-1185">Reference proteome</keyword>
<name>A0A4S3L017_9GAMM</name>
<accession>A0A4S3L017</accession>
<organism evidence="2 3">
    <name type="scientific">Pseudofulvimonas gallinarii</name>
    <dbReference type="NCBI Taxonomy" id="634155"/>
    <lineage>
        <taxon>Bacteria</taxon>
        <taxon>Pseudomonadati</taxon>
        <taxon>Pseudomonadota</taxon>
        <taxon>Gammaproteobacteria</taxon>
        <taxon>Lysobacterales</taxon>
        <taxon>Rhodanobacteraceae</taxon>
        <taxon>Pseudofulvimonas</taxon>
    </lineage>
</organism>
<feature type="signal peptide" evidence="1">
    <location>
        <begin position="1"/>
        <end position="22"/>
    </location>
</feature>
<keyword evidence="1" id="KW-0732">Signal</keyword>
<dbReference type="AlphaFoldDB" id="A0A4S3L017"/>
<evidence type="ECO:0000313" key="2">
    <source>
        <dbReference type="EMBL" id="TCT01271.1"/>
    </source>
</evidence>
<evidence type="ECO:0000256" key="1">
    <source>
        <dbReference type="SAM" id="SignalP"/>
    </source>
</evidence>
<gene>
    <name evidence="2" type="ORF">EDC25_101129</name>
</gene>
<dbReference type="EMBL" id="SMAF01000001">
    <property type="protein sequence ID" value="TCT01271.1"/>
    <property type="molecule type" value="Genomic_DNA"/>
</dbReference>
<comment type="caution">
    <text evidence="2">The sequence shown here is derived from an EMBL/GenBank/DDBJ whole genome shotgun (WGS) entry which is preliminary data.</text>
</comment>
<sequence length="104" mass="11395">MSKSSMMLAAALAMVVPTMAAADVLLIERAEQAQRASLPKNGQTMNQVRAEFGIPEQELAPVAGNKPQHPAITRWRYPGYTVYFENQRVINAVLNSPTPVARTD</sequence>
<protein>
    <recommendedName>
        <fullName evidence="4">Lipoprotein SmpA/OmlA domain-containing protein</fullName>
    </recommendedName>
</protein>
<reference evidence="2 3" key="1">
    <citation type="submission" date="2019-03" db="EMBL/GenBank/DDBJ databases">
        <title>Genomic Encyclopedia of Type Strains, Phase IV (KMG-IV): sequencing the most valuable type-strain genomes for metagenomic binning, comparative biology and taxonomic classification.</title>
        <authorList>
            <person name="Goeker M."/>
        </authorList>
    </citation>
    <scope>NUCLEOTIDE SEQUENCE [LARGE SCALE GENOMIC DNA]</scope>
    <source>
        <strain evidence="2 3">DSM 21944</strain>
    </source>
</reference>
<feature type="chain" id="PRO_5030100347" description="Lipoprotein SmpA/OmlA domain-containing protein" evidence="1">
    <location>
        <begin position="23"/>
        <end position="104"/>
    </location>
</feature>